<dbReference type="AlphaFoldDB" id="A0A3N4U3Q6"/>
<feature type="domain" description="FAD dependent oxidoreductase" evidence="2">
    <location>
        <begin position="4"/>
        <end position="390"/>
    </location>
</feature>
<gene>
    <name evidence="3" type="ORF">EDD53_2974</name>
</gene>
<dbReference type="GO" id="GO:0005737">
    <property type="term" value="C:cytoplasm"/>
    <property type="evidence" value="ECO:0007669"/>
    <property type="project" value="TreeGrafter"/>
</dbReference>
<name>A0A3N4U3Q6_9RHOB</name>
<accession>A0A3N4U3Q6</accession>
<evidence type="ECO:0000259" key="2">
    <source>
        <dbReference type="Pfam" id="PF01266"/>
    </source>
</evidence>
<organism evidence="3 4">
    <name type="scientific">Pacificibacter maritimus</name>
    <dbReference type="NCBI Taxonomy" id="762213"/>
    <lineage>
        <taxon>Bacteria</taxon>
        <taxon>Pseudomonadati</taxon>
        <taxon>Pseudomonadota</taxon>
        <taxon>Alphaproteobacteria</taxon>
        <taxon>Rhodobacterales</taxon>
        <taxon>Roseobacteraceae</taxon>
        <taxon>Pacificibacter</taxon>
    </lineage>
</organism>
<dbReference type="Proteomes" id="UP000269689">
    <property type="component" value="Unassembled WGS sequence"/>
</dbReference>
<dbReference type="EMBL" id="RKQK01000006">
    <property type="protein sequence ID" value="RPE62935.1"/>
    <property type="molecule type" value="Genomic_DNA"/>
</dbReference>
<dbReference type="RefSeq" id="WP_123794280.1">
    <property type="nucleotide sequence ID" value="NZ_RKQK01000006.1"/>
</dbReference>
<dbReference type="Pfam" id="PF01266">
    <property type="entry name" value="DAO"/>
    <property type="match status" value="1"/>
</dbReference>
<proteinExistence type="predicted"/>
<dbReference type="InterPro" id="IPR036188">
    <property type="entry name" value="FAD/NAD-bd_sf"/>
</dbReference>
<keyword evidence="1" id="KW-0560">Oxidoreductase</keyword>
<dbReference type="SUPFAM" id="SSF54373">
    <property type="entry name" value="FAD-linked reductases, C-terminal domain"/>
    <property type="match status" value="1"/>
</dbReference>
<dbReference type="PANTHER" id="PTHR13847">
    <property type="entry name" value="SARCOSINE DEHYDROGENASE-RELATED"/>
    <property type="match status" value="1"/>
</dbReference>
<keyword evidence="4" id="KW-1185">Reference proteome</keyword>
<comment type="caution">
    <text evidence="3">The sequence shown here is derived from an EMBL/GenBank/DDBJ whole genome shotgun (WGS) entry which is preliminary data.</text>
</comment>
<dbReference type="PANTHER" id="PTHR13847:SF289">
    <property type="entry name" value="GLYCINE OXIDASE"/>
    <property type="match status" value="1"/>
</dbReference>
<evidence type="ECO:0000313" key="4">
    <source>
        <dbReference type="Proteomes" id="UP000269689"/>
    </source>
</evidence>
<reference evidence="3 4" key="1">
    <citation type="submission" date="2018-11" db="EMBL/GenBank/DDBJ databases">
        <title>Genomic Encyclopedia of Type Strains, Phase IV (KMG-IV): sequencing the most valuable type-strain genomes for metagenomic binning, comparative biology and taxonomic classification.</title>
        <authorList>
            <person name="Goeker M."/>
        </authorList>
    </citation>
    <scope>NUCLEOTIDE SEQUENCE [LARGE SCALE GENOMIC DNA]</scope>
    <source>
        <strain evidence="3 4">DSM 104731</strain>
    </source>
</reference>
<dbReference type="OrthoDB" id="9805337at2"/>
<dbReference type="Gene3D" id="3.50.50.60">
    <property type="entry name" value="FAD/NAD(P)-binding domain"/>
    <property type="match status" value="2"/>
</dbReference>
<evidence type="ECO:0000313" key="3">
    <source>
        <dbReference type="EMBL" id="RPE62935.1"/>
    </source>
</evidence>
<evidence type="ECO:0000256" key="1">
    <source>
        <dbReference type="ARBA" id="ARBA00023002"/>
    </source>
</evidence>
<dbReference type="SUPFAM" id="SSF51905">
    <property type="entry name" value="FAD/NAD(P)-binding domain"/>
    <property type="match status" value="1"/>
</dbReference>
<protein>
    <submittedName>
        <fullName evidence="3">D-amino-acid dehydrogenase</fullName>
    </submittedName>
</protein>
<dbReference type="GO" id="GO:0016491">
    <property type="term" value="F:oxidoreductase activity"/>
    <property type="evidence" value="ECO:0007669"/>
    <property type="project" value="UniProtKB-KW"/>
</dbReference>
<dbReference type="Gene3D" id="3.30.9.10">
    <property type="entry name" value="D-Amino Acid Oxidase, subunit A, domain 2"/>
    <property type="match status" value="1"/>
</dbReference>
<sequence length="409" mass="43465">MTELAIFGAGFLGVSTAIALRMRGAQVVLIDKSDLGAGASFGNAGIIQSEALSPFPMPRDLPTILRTVLGLNPNVSLRFPSVMKSSQALAQYYFASTDAGVAHASKTYAGLIRQATQAHLDLAKLSGASELFHTGGYRMRFTSHDDFNAYSEAHAQIAQDHDLPYRILSSSEFAKAETGITDAGVGAFEWSGPLRVAKPQELLQSYFDYFKSIGGEMARGDACDLQPRGQGWRVPTSTGIMDVSKVVIATGAQTPEVLRGLDLSVPMIAKRGYHAVVQGGAALSVPLLDVEQGVVLSPQGADIRIHTGAELGGAGPRKNSPQLRRALKVAQRLFGVDPNPVSTWSGARPCMPDMLPVMGASTKHNGLWYNFGHGHQGLTLGPVSGRMIAEALLEDLPLPTSLSPARFSI</sequence>
<dbReference type="InterPro" id="IPR006076">
    <property type="entry name" value="FAD-dep_OxRdtase"/>
</dbReference>